<dbReference type="AlphaFoldDB" id="A0AAV2BF29"/>
<accession>A0AAV2BF29</accession>
<proteinExistence type="predicted"/>
<keyword evidence="2" id="KW-1185">Reference proteome</keyword>
<comment type="caution">
    <text evidence="1">The sequence shown here is derived from an EMBL/GenBank/DDBJ whole genome shotgun (WGS) entry which is preliminary data.</text>
</comment>
<name>A0AAV2BF29_9ARAC</name>
<reference evidence="1 2" key="1">
    <citation type="submission" date="2024-04" db="EMBL/GenBank/DDBJ databases">
        <authorList>
            <person name="Rising A."/>
            <person name="Reimegard J."/>
            <person name="Sonavane S."/>
            <person name="Akerstrom W."/>
            <person name="Nylinder S."/>
            <person name="Hedman E."/>
            <person name="Kallberg Y."/>
        </authorList>
    </citation>
    <scope>NUCLEOTIDE SEQUENCE [LARGE SCALE GENOMIC DNA]</scope>
</reference>
<gene>
    <name evidence="1" type="ORF">LARSCL_LOCUS18889</name>
</gene>
<evidence type="ECO:0000313" key="1">
    <source>
        <dbReference type="EMBL" id="CAL1294733.1"/>
    </source>
</evidence>
<organism evidence="1 2">
    <name type="scientific">Larinioides sclopetarius</name>
    <dbReference type="NCBI Taxonomy" id="280406"/>
    <lineage>
        <taxon>Eukaryota</taxon>
        <taxon>Metazoa</taxon>
        <taxon>Ecdysozoa</taxon>
        <taxon>Arthropoda</taxon>
        <taxon>Chelicerata</taxon>
        <taxon>Arachnida</taxon>
        <taxon>Araneae</taxon>
        <taxon>Araneomorphae</taxon>
        <taxon>Entelegynae</taxon>
        <taxon>Araneoidea</taxon>
        <taxon>Araneidae</taxon>
        <taxon>Larinioides</taxon>
    </lineage>
</organism>
<dbReference type="EMBL" id="CAXIEN010000352">
    <property type="protein sequence ID" value="CAL1294733.1"/>
    <property type="molecule type" value="Genomic_DNA"/>
</dbReference>
<sequence>MGMTTTFASSRLYPVFSRTLSCIIYRISRQTTVQSMPFPFNYKLDIWLKEEPSGFKGRIVSRL</sequence>
<evidence type="ECO:0000313" key="2">
    <source>
        <dbReference type="Proteomes" id="UP001497382"/>
    </source>
</evidence>
<dbReference type="Proteomes" id="UP001497382">
    <property type="component" value="Unassembled WGS sequence"/>
</dbReference>
<protein>
    <submittedName>
        <fullName evidence="1">Uncharacterized protein</fullName>
    </submittedName>
</protein>